<dbReference type="InterPro" id="IPR058792">
    <property type="entry name" value="Beta-barrel_RND_2"/>
</dbReference>
<evidence type="ECO:0000313" key="6">
    <source>
        <dbReference type="EMBL" id="MCD9098087.1"/>
    </source>
</evidence>
<reference evidence="6" key="1">
    <citation type="submission" date="2021-12" db="EMBL/GenBank/DDBJ databases">
        <authorList>
            <person name="Ulrich A."/>
        </authorList>
    </citation>
    <scope>NUCLEOTIDE SEQUENCE</scope>
    <source>
        <strain evidence="6">A1P009</strain>
    </source>
</reference>
<dbReference type="Gene3D" id="2.40.50.100">
    <property type="match status" value="1"/>
</dbReference>
<keyword evidence="7" id="KW-1185">Reference proteome</keyword>
<feature type="signal peptide" evidence="2">
    <location>
        <begin position="1"/>
        <end position="21"/>
    </location>
</feature>
<keyword evidence="2" id="KW-0732">Signal</keyword>
<evidence type="ECO:0000256" key="1">
    <source>
        <dbReference type="ARBA" id="ARBA00009477"/>
    </source>
</evidence>
<reference evidence="6" key="2">
    <citation type="journal article" date="2022" name="Syst. Appl. Microbiol.">
        <title>Physiological and genomic characterisation of Luteimonas fraxinea sp. nov., a bacterial species associated with trees tolerant to ash dieback.</title>
        <authorList>
            <person name="Ulrich K."/>
            <person name="Becker R."/>
            <person name="Behrendt U."/>
            <person name="Kube M."/>
            <person name="Schneck V."/>
            <person name="Ulrich A."/>
        </authorList>
    </citation>
    <scope>NUCLEOTIDE SEQUENCE</scope>
    <source>
        <strain evidence="6">A1P009</strain>
    </source>
</reference>
<gene>
    <name evidence="6" type="ORF">LTT95_14175</name>
</gene>
<dbReference type="PROSITE" id="PS51318">
    <property type="entry name" value="TAT"/>
    <property type="match status" value="1"/>
</dbReference>
<dbReference type="Pfam" id="PF25917">
    <property type="entry name" value="BSH_RND"/>
    <property type="match status" value="1"/>
</dbReference>
<feature type="chain" id="PRO_5046428389" evidence="2">
    <location>
        <begin position="22"/>
        <end position="372"/>
    </location>
</feature>
<dbReference type="InterPro" id="IPR010916">
    <property type="entry name" value="TonB_box_CS"/>
</dbReference>
<name>A0ABS8UGW5_9GAMM</name>
<dbReference type="Gene3D" id="1.10.287.470">
    <property type="entry name" value="Helix hairpin bin"/>
    <property type="match status" value="1"/>
</dbReference>
<dbReference type="RefSeq" id="WP_232137255.1">
    <property type="nucleotide sequence ID" value="NZ_CP089507.1"/>
</dbReference>
<protein>
    <submittedName>
        <fullName evidence="6">Efflux RND transporter periplasmic adaptor subunit</fullName>
    </submittedName>
</protein>
<evidence type="ECO:0000259" key="5">
    <source>
        <dbReference type="Pfam" id="PF25989"/>
    </source>
</evidence>
<dbReference type="Gene3D" id="2.40.30.170">
    <property type="match status" value="1"/>
</dbReference>
<accession>A0ABS8UGW5</accession>
<feature type="domain" description="Multidrug resistance protein MdtA-like barrel-sandwich hybrid" evidence="3">
    <location>
        <begin position="71"/>
        <end position="192"/>
    </location>
</feature>
<evidence type="ECO:0000256" key="2">
    <source>
        <dbReference type="SAM" id="SignalP"/>
    </source>
</evidence>
<dbReference type="Gene3D" id="2.40.420.20">
    <property type="match status" value="1"/>
</dbReference>
<dbReference type="PROSITE" id="PS00430">
    <property type="entry name" value="TONB_DEPENDENT_REC_1"/>
    <property type="match status" value="1"/>
</dbReference>
<proteinExistence type="inferred from homology"/>
<evidence type="ECO:0000313" key="7">
    <source>
        <dbReference type="Proteomes" id="UP001430360"/>
    </source>
</evidence>
<evidence type="ECO:0000259" key="4">
    <source>
        <dbReference type="Pfam" id="PF25954"/>
    </source>
</evidence>
<dbReference type="InterPro" id="IPR006311">
    <property type="entry name" value="TAT_signal"/>
</dbReference>
<dbReference type="InterPro" id="IPR058637">
    <property type="entry name" value="YknX-like_C"/>
</dbReference>
<dbReference type="Proteomes" id="UP001430360">
    <property type="component" value="Unassembled WGS sequence"/>
</dbReference>
<feature type="domain" description="CusB-like beta-barrel" evidence="4">
    <location>
        <begin position="202"/>
        <end position="278"/>
    </location>
</feature>
<dbReference type="EMBL" id="JAJQKU010000004">
    <property type="protein sequence ID" value="MCD9098087.1"/>
    <property type="molecule type" value="Genomic_DNA"/>
</dbReference>
<dbReference type="PANTHER" id="PTHR30469:SF16">
    <property type="entry name" value="HAE1 FAMILY EFFLUX PUMP MFP COMPONENT"/>
    <property type="match status" value="1"/>
</dbReference>
<feature type="domain" description="YknX-like C-terminal permuted SH3-like" evidence="5">
    <location>
        <begin position="283"/>
        <end position="350"/>
    </location>
</feature>
<dbReference type="Pfam" id="PF25989">
    <property type="entry name" value="YknX_C"/>
    <property type="match status" value="1"/>
</dbReference>
<organism evidence="6 7">
    <name type="scientific">Luteimonas fraxinea</name>
    <dbReference type="NCBI Taxonomy" id="2901869"/>
    <lineage>
        <taxon>Bacteria</taxon>
        <taxon>Pseudomonadati</taxon>
        <taxon>Pseudomonadota</taxon>
        <taxon>Gammaproteobacteria</taxon>
        <taxon>Lysobacterales</taxon>
        <taxon>Lysobacteraceae</taxon>
        <taxon>Luteimonas</taxon>
    </lineage>
</organism>
<dbReference type="Pfam" id="PF25954">
    <property type="entry name" value="Beta-barrel_RND_2"/>
    <property type="match status" value="1"/>
</dbReference>
<comment type="caution">
    <text evidence="6">The sequence shown here is derived from an EMBL/GenBank/DDBJ whole genome shotgun (WGS) entry which is preliminary data.</text>
</comment>
<sequence length="372" mass="39156">MSQSHVSVRPAFLSRALGLTAALVLSACGGGEAGPSGQAAAAPVPVTTTVAAPRQWNDSVTALGTVNARESITVTAKVSEIVQRVHFDSGDEVAAGAPLITLSGNQQQATLQAAEAAAIDADSQFRRGAELVDSQLIARASVDTLRANRDSARANVAEMRANISDRTIRAPFAGVLGLRQVSPGALVTPGTPIATLDDIGAVYVDFPVPETQLSRVVNGQRLFGRVASFPGRDFEGVVQTVDARIDPQSRAVTVRGAFENTDRELRPGMLVQVRLQQAAREALMIPEIAVIQVGRDTFVYRVREDETVEQAPVTVGVRAEGLVEILDGLEPNTRIVVDGTGKLRPGMQITEGTVQEAKAQQADEAAPAGDTQ</sequence>
<dbReference type="NCBIfam" id="TIGR01730">
    <property type="entry name" value="RND_mfp"/>
    <property type="match status" value="1"/>
</dbReference>
<comment type="similarity">
    <text evidence="1">Belongs to the membrane fusion protein (MFP) (TC 8.A.1) family.</text>
</comment>
<dbReference type="InterPro" id="IPR058625">
    <property type="entry name" value="MdtA-like_BSH"/>
</dbReference>
<evidence type="ECO:0000259" key="3">
    <source>
        <dbReference type="Pfam" id="PF25917"/>
    </source>
</evidence>
<dbReference type="SUPFAM" id="SSF111369">
    <property type="entry name" value="HlyD-like secretion proteins"/>
    <property type="match status" value="1"/>
</dbReference>
<dbReference type="InterPro" id="IPR006143">
    <property type="entry name" value="RND_pump_MFP"/>
</dbReference>
<dbReference type="PANTHER" id="PTHR30469">
    <property type="entry name" value="MULTIDRUG RESISTANCE PROTEIN MDTA"/>
    <property type="match status" value="1"/>
</dbReference>